<sequence length="246" mass="26131">MRRGNLRDAVGWAQDRMASFQGKWGPGQPGWDAMLHDVVALLAYESPEVSPLKDLMSQVQREATADAVNAAILMHAGQGSLAQSNSSPEMRQSALERVLQQLVAVQTRAHEANGGHDLSGSGDPTPSSRPSSYRVLTFPPRPEPQTSYDMEPKASRFAVLLLLLLTSFVLVSSQTPPPRPPPTLPGVGGYGYGYGGYGYGYGSAGYGYGYGGSTPAGTYGGARRRLMTASGGSGPAPWHTYDDPEL</sequence>
<proteinExistence type="predicted"/>
<dbReference type="InterPro" id="IPR013144">
    <property type="entry name" value="CRA_dom"/>
</dbReference>
<accession>A0AAW1T9A4</accession>
<gene>
    <name evidence="4" type="ORF">WJX84_001900</name>
</gene>
<comment type="caution">
    <text evidence="4">The sequence shown here is derived from an EMBL/GenBank/DDBJ whole genome shotgun (WGS) entry which is preliminary data.</text>
</comment>
<evidence type="ECO:0000313" key="5">
    <source>
        <dbReference type="Proteomes" id="UP001485043"/>
    </source>
</evidence>
<dbReference type="SMART" id="SM00757">
    <property type="entry name" value="CRA"/>
    <property type="match status" value="1"/>
</dbReference>
<keyword evidence="2" id="KW-1133">Transmembrane helix</keyword>
<organism evidence="4 5">
    <name type="scientific">Apatococcus fuscideae</name>
    <dbReference type="NCBI Taxonomy" id="2026836"/>
    <lineage>
        <taxon>Eukaryota</taxon>
        <taxon>Viridiplantae</taxon>
        <taxon>Chlorophyta</taxon>
        <taxon>core chlorophytes</taxon>
        <taxon>Trebouxiophyceae</taxon>
        <taxon>Chlorellales</taxon>
        <taxon>Chlorellaceae</taxon>
        <taxon>Apatococcus</taxon>
    </lineage>
</organism>
<name>A0AAW1T9A4_9CHLO</name>
<evidence type="ECO:0000259" key="3">
    <source>
        <dbReference type="SMART" id="SM00757"/>
    </source>
</evidence>
<keyword evidence="2" id="KW-0812">Transmembrane</keyword>
<dbReference type="InterPro" id="IPR024964">
    <property type="entry name" value="CTLH/CRA"/>
</dbReference>
<keyword evidence="2" id="KW-0472">Membrane</keyword>
<feature type="region of interest" description="Disordered" evidence="1">
    <location>
        <begin position="111"/>
        <end position="148"/>
    </location>
</feature>
<dbReference type="AlphaFoldDB" id="A0AAW1T9A4"/>
<evidence type="ECO:0000313" key="4">
    <source>
        <dbReference type="EMBL" id="KAK9865808.1"/>
    </source>
</evidence>
<protein>
    <recommendedName>
        <fullName evidence="3">CRA domain-containing protein</fullName>
    </recommendedName>
</protein>
<feature type="transmembrane region" description="Helical" evidence="2">
    <location>
        <begin position="157"/>
        <end position="175"/>
    </location>
</feature>
<feature type="compositionally biased region" description="Polar residues" evidence="1">
    <location>
        <begin position="122"/>
        <end position="131"/>
    </location>
</feature>
<feature type="domain" description="CRA" evidence="3">
    <location>
        <begin position="4"/>
        <end position="115"/>
    </location>
</feature>
<dbReference type="Proteomes" id="UP001485043">
    <property type="component" value="Unassembled WGS sequence"/>
</dbReference>
<dbReference type="EMBL" id="JALJOV010000215">
    <property type="protein sequence ID" value="KAK9865808.1"/>
    <property type="molecule type" value="Genomic_DNA"/>
</dbReference>
<evidence type="ECO:0000256" key="2">
    <source>
        <dbReference type="SAM" id="Phobius"/>
    </source>
</evidence>
<feature type="region of interest" description="Disordered" evidence="1">
    <location>
        <begin position="226"/>
        <end position="246"/>
    </location>
</feature>
<keyword evidence="5" id="KW-1185">Reference proteome</keyword>
<reference evidence="4 5" key="1">
    <citation type="journal article" date="2024" name="Nat. Commun.">
        <title>Phylogenomics reveals the evolutionary origins of lichenization in chlorophyte algae.</title>
        <authorList>
            <person name="Puginier C."/>
            <person name="Libourel C."/>
            <person name="Otte J."/>
            <person name="Skaloud P."/>
            <person name="Haon M."/>
            <person name="Grisel S."/>
            <person name="Petersen M."/>
            <person name="Berrin J.G."/>
            <person name="Delaux P.M."/>
            <person name="Dal Grande F."/>
            <person name="Keller J."/>
        </authorList>
    </citation>
    <scope>NUCLEOTIDE SEQUENCE [LARGE SCALE GENOMIC DNA]</scope>
    <source>
        <strain evidence="4 5">SAG 2523</strain>
    </source>
</reference>
<evidence type="ECO:0000256" key="1">
    <source>
        <dbReference type="SAM" id="MobiDB-lite"/>
    </source>
</evidence>
<dbReference type="Pfam" id="PF10607">
    <property type="entry name" value="CTLH"/>
    <property type="match status" value="1"/>
</dbReference>